<accession>A0A9P6KF43</accession>
<feature type="compositionally biased region" description="Basic and acidic residues" evidence="1">
    <location>
        <begin position="849"/>
        <end position="868"/>
    </location>
</feature>
<evidence type="ECO:0000313" key="3">
    <source>
        <dbReference type="Proteomes" id="UP000780801"/>
    </source>
</evidence>
<feature type="compositionally biased region" description="Basic and acidic residues" evidence="1">
    <location>
        <begin position="877"/>
        <end position="886"/>
    </location>
</feature>
<reference evidence="2" key="1">
    <citation type="journal article" date="2020" name="Fungal Divers.">
        <title>Resolving the Mortierellaceae phylogeny through synthesis of multi-gene phylogenetics and phylogenomics.</title>
        <authorList>
            <person name="Vandepol N."/>
            <person name="Liber J."/>
            <person name="Desiro A."/>
            <person name="Na H."/>
            <person name="Kennedy M."/>
            <person name="Barry K."/>
            <person name="Grigoriev I.V."/>
            <person name="Miller A.N."/>
            <person name="O'Donnell K."/>
            <person name="Stajich J.E."/>
            <person name="Bonito G."/>
        </authorList>
    </citation>
    <scope>NUCLEOTIDE SEQUENCE</scope>
    <source>
        <strain evidence="2">KOD1015</strain>
    </source>
</reference>
<dbReference type="AlphaFoldDB" id="A0A9P6KF43"/>
<name>A0A9P6KF43_9FUNG</name>
<organism evidence="2 3">
    <name type="scientific">Lunasporangiospora selenospora</name>
    <dbReference type="NCBI Taxonomy" id="979761"/>
    <lineage>
        <taxon>Eukaryota</taxon>
        <taxon>Fungi</taxon>
        <taxon>Fungi incertae sedis</taxon>
        <taxon>Mucoromycota</taxon>
        <taxon>Mortierellomycotina</taxon>
        <taxon>Mortierellomycetes</taxon>
        <taxon>Mortierellales</taxon>
        <taxon>Mortierellaceae</taxon>
        <taxon>Lunasporangiospora</taxon>
    </lineage>
</organism>
<comment type="caution">
    <text evidence="2">The sequence shown here is derived from an EMBL/GenBank/DDBJ whole genome shotgun (WGS) entry which is preliminary data.</text>
</comment>
<gene>
    <name evidence="2" type="ORF">BGW38_009949</name>
</gene>
<protein>
    <submittedName>
        <fullName evidence="2">Uncharacterized protein</fullName>
    </submittedName>
</protein>
<dbReference type="Proteomes" id="UP000780801">
    <property type="component" value="Unassembled WGS sequence"/>
</dbReference>
<dbReference type="EMBL" id="JAABOA010000764">
    <property type="protein sequence ID" value="KAF9583239.1"/>
    <property type="molecule type" value="Genomic_DNA"/>
</dbReference>
<evidence type="ECO:0000313" key="2">
    <source>
        <dbReference type="EMBL" id="KAF9583239.1"/>
    </source>
</evidence>
<evidence type="ECO:0000256" key="1">
    <source>
        <dbReference type="SAM" id="MobiDB-lite"/>
    </source>
</evidence>
<dbReference type="OrthoDB" id="546350at2759"/>
<feature type="region of interest" description="Disordered" evidence="1">
    <location>
        <begin position="849"/>
        <end position="888"/>
    </location>
</feature>
<sequence>MTHNQQFHCPSDRVPRKSVHLPATFDNSVKRYVIRWESICRAFPGALYVLKDNEMVEFECDTQLTELEPKRIAAFLDSILEVVVESHGSEVTHPTQPSRTNTESIQLRDTEVHNEIDIVKSGEQDETKQVISISDQHTQAITELINHQTVTFTAAFEVLSTNQLNMQRLQLRALNHLAFVQAKLQAVLTQNYELFEYPIPRLFIILPKEIRLADRFNPFTVAFQLHFLCECGAHTMANAPKSLHKIHIAKHDGYDVEKPNEFLEKYGRYILTVLKMIKFAAVATAVVAPAIAMANISEQLELASTKIKGHKDKLASYVDDAIKFLQPKMKSTGPSDEFDDKSDYSHIEPLEGADLRQLLKFISKYDPDRTLGNLYRVVTSEGHVKWVCLDHYRENYKESTRKRLGEIVESNAGEYNENEGKIVIKLVSRSAAKHFYNALQKAKDIHELDIWLDWDASLDDLRKLQSTVKMCNISILRLNASRFQGPLRDVFNRGRRFDPFIEIMTNGRVQSFELAGCQGFFRRISILPKCANGTSLRKLAFRNFDPNEFGLVSGLLKVLPESGELHLTNDEVHVSVGKLEMAPDSSDENNRFSLSISTISSDQPFSLGSTRVLFNKDLAELTLSENACSMSNLEDILKHSPELDSITIKLKNYRNVFNIYYLITQCLRSLSHPLQFIKMEHDDCHDRVSIECYDGKIYKVTIEEMRIRLGRDHSFSDDAHVPIIINGGSLHLGDFPCSGDDSLDENMVHEFWEKYPGSSSMSVVCFDLDNPKNLELLIQMATRYGSTISGLYLSGGNTQIWVPELQNGNVNIEAFPKLSNFEFAFQVSEIKPEEDGIAILKEDGLGERAGKNLYEEEEEKEKGERDEGSTDAESESMSDREDRSDSEWEGPLVEWLKEMFPRYGAKAPRPVKLAVKLRDIPLCGAQWGSLISYTDFVTLNDLEIIGGSLGEVDLEILEDKADVTNLGHAIVVKPRIQSE</sequence>
<proteinExistence type="predicted"/>
<keyword evidence="3" id="KW-1185">Reference proteome</keyword>